<dbReference type="Proteomes" id="UP000187455">
    <property type="component" value="Unassembled WGS sequence"/>
</dbReference>
<evidence type="ECO:0000313" key="2">
    <source>
        <dbReference type="Proteomes" id="UP000187455"/>
    </source>
</evidence>
<organism evidence="1 2">
    <name type="scientific">Smittium mucronatum</name>
    <dbReference type="NCBI Taxonomy" id="133383"/>
    <lineage>
        <taxon>Eukaryota</taxon>
        <taxon>Fungi</taxon>
        <taxon>Fungi incertae sedis</taxon>
        <taxon>Zoopagomycota</taxon>
        <taxon>Kickxellomycotina</taxon>
        <taxon>Harpellomycetes</taxon>
        <taxon>Harpellales</taxon>
        <taxon>Legeriomycetaceae</taxon>
        <taxon>Smittium</taxon>
    </lineage>
</organism>
<proteinExistence type="predicted"/>
<dbReference type="AlphaFoldDB" id="A0A1R0H6N4"/>
<gene>
    <name evidence="1" type="ORF">AYI68_g990</name>
</gene>
<protein>
    <submittedName>
        <fullName evidence="1">Uncharacterized protein</fullName>
    </submittedName>
</protein>
<name>A0A1R0H6N4_9FUNG</name>
<sequence length="263" mass="29932">MKFGEMLVSRSEPFDRYLEFLVGLNPKGKKITAENGCSQNAHFSYCDTVDSNVFRFQGDVLEVLNMMDKCRISPSFNTFELVIDWITKNPFQSVLEIVEFFRKKFPLSQSPPTSRILITWITLIDPKFVWSKMNQIPEIPGVSDLNKGAVYNLVEQLVNTGHPELGLLEVLINFLIGFQNDKEGCYSTLFNSEDVGISTKLHRPCYLIAGYYNNILGNNTAIGNATQSSGQIGSMDVLQKRGEYWMRISDIAKKEESRKPLYK</sequence>
<evidence type="ECO:0000313" key="1">
    <source>
        <dbReference type="EMBL" id="OLY84835.1"/>
    </source>
</evidence>
<dbReference type="EMBL" id="LSSL01000337">
    <property type="protein sequence ID" value="OLY84835.1"/>
    <property type="molecule type" value="Genomic_DNA"/>
</dbReference>
<comment type="caution">
    <text evidence="1">The sequence shown here is derived from an EMBL/GenBank/DDBJ whole genome shotgun (WGS) entry which is preliminary data.</text>
</comment>
<keyword evidence="2" id="KW-1185">Reference proteome</keyword>
<reference evidence="1 2" key="1">
    <citation type="journal article" date="2016" name="Mol. Biol. Evol.">
        <title>Genome-Wide Survey of Gut Fungi (Harpellales) Reveals the First Horizontally Transferred Ubiquitin Gene from a Mosquito Host.</title>
        <authorList>
            <person name="Wang Y."/>
            <person name="White M.M."/>
            <person name="Kvist S."/>
            <person name="Moncalvo J.M."/>
        </authorList>
    </citation>
    <scope>NUCLEOTIDE SEQUENCE [LARGE SCALE GENOMIC DNA]</scope>
    <source>
        <strain evidence="1 2">ALG-7-W6</strain>
    </source>
</reference>
<accession>A0A1R0H6N4</accession>